<keyword evidence="4" id="KW-1185">Reference proteome</keyword>
<evidence type="ECO:0000256" key="2">
    <source>
        <dbReference type="SAM" id="SignalP"/>
    </source>
</evidence>
<feature type="signal peptide" evidence="2">
    <location>
        <begin position="1"/>
        <end position="20"/>
    </location>
</feature>
<evidence type="ECO:0000256" key="1">
    <source>
        <dbReference type="SAM" id="MobiDB-lite"/>
    </source>
</evidence>
<dbReference type="RefSeq" id="XP_001797052.1">
    <property type="nucleotide sequence ID" value="XM_001797000.1"/>
</dbReference>
<feature type="compositionally biased region" description="Polar residues" evidence="1">
    <location>
        <begin position="36"/>
        <end position="45"/>
    </location>
</feature>
<accession>A0A7U2I2T8</accession>
<evidence type="ECO:0000313" key="4">
    <source>
        <dbReference type="Proteomes" id="UP000663193"/>
    </source>
</evidence>
<reference evidence="4" key="1">
    <citation type="journal article" date="2021" name="BMC Genomics">
        <title>Chromosome-level genome assembly and manually-curated proteome of model necrotroph Parastagonospora nodorum Sn15 reveals a genome-wide trove of candidate effector homologs, and redundancy of virulence-related functions within an accessory chromosome.</title>
        <authorList>
            <person name="Bertazzoni S."/>
            <person name="Jones D.A.B."/>
            <person name="Phan H.T."/>
            <person name="Tan K.-C."/>
            <person name="Hane J.K."/>
        </authorList>
    </citation>
    <scope>NUCLEOTIDE SEQUENCE [LARGE SCALE GENOMIC DNA]</scope>
    <source>
        <strain evidence="4">SN15 / ATCC MYA-4574 / FGSC 10173)</strain>
    </source>
</reference>
<gene>
    <name evidence="3" type="ORF">JI435_066900</name>
</gene>
<dbReference type="KEGG" id="pno:SNOG_06690"/>
<evidence type="ECO:0000313" key="3">
    <source>
        <dbReference type="EMBL" id="QRC99749.1"/>
    </source>
</evidence>
<dbReference type="Proteomes" id="UP000663193">
    <property type="component" value="Chromosome 10"/>
</dbReference>
<dbReference type="OrthoDB" id="3792622at2759"/>
<name>A0A7U2I2T8_PHANO</name>
<dbReference type="EMBL" id="CP069032">
    <property type="protein sequence ID" value="QRC99749.1"/>
    <property type="molecule type" value="Genomic_DNA"/>
</dbReference>
<dbReference type="VEuPathDB" id="FungiDB:JI435_066900"/>
<organism evidence="3 4">
    <name type="scientific">Phaeosphaeria nodorum (strain SN15 / ATCC MYA-4574 / FGSC 10173)</name>
    <name type="common">Glume blotch fungus</name>
    <name type="synonym">Parastagonospora nodorum</name>
    <dbReference type="NCBI Taxonomy" id="321614"/>
    <lineage>
        <taxon>Eukaryota</taxon>
        <taxon>Fungi</taxon>
        <taxon>Dikarya</taxon>
        <taxon>Ascomycota</taxon>
        <taxon>Pezizomycotina</taxon>
        <taxon>Dothideomycetes</taxon>
        <taxon>Pleosporomycetidae</taxon>
        <taxon>Pleosporales</taxon>
        <taxon>Pleosporineae</taxon>
        <taxon>Phaeosphaeriaceae</taxon>
        <taxon>Parastagonospora</taxon>
    </lineage>
</organism>
<sequence>MQYKLTSVLAAGALVAVSNGAPIAQELGLGAPSGPTVGNPTSDTTWGKRDVVWDPAPPATGDKFDLGKPSTGIIWGKRDDEASKPKDIFTIGKPTTVVDWNKRAEPADVKEIGDASTVVTWS</sequence>
<dbReference type="OMA" id="TIDLGKP"/>
<feature type="region of interest" description="Disordered" evidence="1">
    <location>
        <begin position="30"/>
        <end position="50"/>
    </location>
</feature>
<protein>
    <submittedName>
        <fullName evidence="3">Uncharacterized protein</fullName>
    </submittedName>
</protein>
<proteinExistence type="predicted"/>
<dbReference type="AlphaFoldDB" id="A0A7U2I2T8"/>
<feature type="chain" id="PRO_5034672889" evidence="2">
    <location>
        <begin position="21"/>
        <end position="122"/>
    </location>
</feature>
<keyword evidence="2" id="KW-0732">Signal</keyword>